<organism evidence="1">
    <name type="scientific">marine sediment metagenome</name>
    <dbReference type="NCBI Taxonomy" id="412755"/>
    <lineage>
        <taxon>unclassified sequences</taxon>
        <taxon>metagenomes</taxon>
        <taxon>ecological metagenomes</taxon>
    </lineage>
</organism>
<sequence length="73" mass="8887">NRIREKEKAKFYSIGETVIVEREGVAMECKVIDHFQDDILYVEEIESKHRFLFRASDVKRQKIFYEEAEQDFR</sequence>
<feature type="non-terminal residue" evidence="1">
    <location>
        <position position="1"/>
    </location>
</feature>
<dbReference type="AlphaFoldDB" id="X1PBB5"/>
<protein>
    <submittedName>
        <fullName evidence="1">Uncharacterized protein</fullName>
    </submittedName>
</protein>
<gene>
    <name evidence="1" type="ORF">S06H3_64422</name>
</gene>
<comment type="caution">
    <text evidence="1">The sequence shown here is derived from an EMBL/GenBank/DDBJ whole genome shotgun (WGS) entry which is preliminary data.</text>
</comment>
<dbReference type="EMBL" id="BARV01043027">
    <property type="protein sequence ID" value="GAI53133.1"/>
    <property type="molecule type" value="Genomic_DNA"/>
</dbReference>
<proteinExistence type="predicted"/>
<reference evidence="1" key="1">
    <citation type="journal article" date="2014" name="Front. Microbiol.">
        <title>High frequency of phylogenetically diverse reductive dehalogenase-homologous genes in deep subseafloor sedimentary metagenomes.</title>
        <authorList>
            <person name="Kawai M."/>
            <person name="Futagami T."/>
            <person name="Toyoda A."/>
            <person name="Takaki Y."/>
            <person name="Nishi S."/>
            <person name="Hori S."/>
            <person name="Arai W."/>
            <person name="Tsubouchi T."/>
            <person name="Morono Y."/>
            <person name="Uchiyama I."/>
            <person name="Ito T."/>
            <person name="Fujiyama A."/>
            <person name="Inagaki F."/>
            <person name="Takami H."/>
        </authorList>
    </citation>
    <scope>NUCLEOTIDE SEQUENCE</scope>
    <source>
        <strain evidence="1">Expedition CK06-06</strain>
    </source>
</reference>
<name>X1PBB5_9ZZZZ</name>
<evidence type="ECO:0000313" key="1">
    <source>
        <dbReference type="EMBL" id="GAI53133.1"/>
    </source>
</evidence>
<accession>X1PBB5</accession>